<evidence type="ECO:0000313" key="1">
    <source>
        <dbReference type="EMBL" id="QDU84450.1"/>
    </source>
</evidence>
<dbReference type="EMBL" id="CP036290">
    <property type="protein sequence ID" value="QDU84450.1"/>
    <property type="molecule type" value="Genomic_DNA"/>
</dbReference>
<keyword evidence="2" id="KW-1185">Reference proteome</keyword>
<organism evidence="1 2">
    <name type="scientific">Rohdeia mirabilis</name>
    <dbReference type="NCBI Taxonomy" id="2528008"/>
    <lineage>
        <taxon>Bacteria</taxon>
        <taxon>Pseudomonadati</taxon>
        <taxon>Planctomycetota</taxon>
        <taxon>Planctomycetia</taxon>
        <taxon>Planctomycetia incertae sedis</taxon>
        <taxon>Rohdeia</taxon>
    </lineage>
</organism>
<sequence length="558" mass="59094">MPSHATRRTTAAPRLRTLGPLVLALLLGSIGSADGVRASASGTGSEAARTVVVVDAKAAPVTWSSSPGGGVQPLAWMDGDGATLVGSDGRRHFAAGRFELDARTRAAATLRDSQRLGLGLDLTSDAAPAYTVELRTEGPAGRGGSDEAPAPARWYRTSEGSTTLWWPSGGSTGASGSIVALGPAYSGDVEHVAAHLLGLELLATHQPELWARVRAAHVDATGRWIAAPGELWLHSRAALDALCRDVRAAIFASAHIQDAQARMWDDGALAVHASLDGARVGELLFTSGQTSAAIGTALRTLTPERFYELHRELWDAATWRTVTLASAAPDAGTSFDLSRTAWDQSDEKARAVALRLLARAGGAEAWSALRAVRLDTTSRTSTQLDEQVADAVTVRVLDGALTHVAQQMEVQGTVQSFTTTIAGDAAWIESGSRLIVPEGEQLGRLLAGERRSLVRLLPRLAARRDVGVRIDEDGGLVLFDAHAVLGTLELDDEGDLVSFHYSDGTSTRHFVYEDAVEFGDLRYPGTYREVGGRGAEIVITGLTPLDEVDAALFVDPRR</sequence>
<dbReference type="RefSeq" id="WP_145186000.1">
    <property type="nucleotide sequence ID" value="NZ_CP036290.1"/>
</dbReference>
<proteinExistence type="predicted"/>
<reference evidence="1 2" key="1">
    <citation type="submission" date="2019-02" db="EMBL/GenBank/DDBJ databases">
        <title>Deep-cultivation of Planctomycetes and their phenomic and genomic characterization uncovers novel biology.</title>
        <authorList>
            <person name="Wiegand S."/>
            <person name="Jogler M."/>
            <person name="Boedeker C."/>
            <person name="Pinto D."/>
            <person name="Vollmers J."/>
            <person name="Rivas-Marin E."/>
            <person name="Kohn T."/>
            <person name="Peeters S.H."/>
            <person name="Heuer A."/>
            <person name="Rast P."/>
            <person name="Oberbeckmann S."/>
            <person name="Bunk B."/>
            <person name="Jeske O."/>
            <person name="Meyerdierks A."/>
            <person name="Storesund J.E."/>
            <person name="Kallscheuer N."/>
            <person name="Luecker S."/>
            <person name="Lage O.M."/>
            <person name="Pohl T."/>
            <person name="Merkel B.J."/>
            <person name="Hornburger P."/>
            <person name="Mueller R.-W."/>
            <person name="Bruemmer F."/>
            <person name="Labrenz M."/>
            <person name="Spormann A.M."/>
            <person name="Op den Camp H."/>
            <person name="Overmann J."/>
            <person name="Amann R."/>
            <person name="Jetten M.S.M."/>
            <person name="Mascher T."/>
            <person name="Medema M.H."/>
            <person name="Devos D.P."/>
            <person name="Kaster A.-K."/>
            <person name="Ovreas L."/>
            <person name="Rohde M."/>
            <person name="Galperin M.Y."/>
            <person name="Jogler C."/>
        </authorList>
    </citation>
    <scope>NUCLEOTIDE SEQUENCE [LARGE SCALE GENOMIC DNA]</scope>
    <source>
        <strain evidence="1 2">Pla163</strain>
    </source>
</reference>
<gene>
    <name evidence="1" type="ORF">Pla163_15600</name>
</gene>
<dbReference type="OrthoDB" id="5287589at2"/>
<evidence type="ECO:0000313" key="2">
    <source>
        <dbReference type="Proteomes" id="UP000319342"/>
    </source>
</evidence>
<dbReference type="AlphaFoldDB" id="A0A518CYY6"/>
<protein>
    <submittedName>
        <fullName evidence="1">Uncharacterized protein</fullName>
    </submittedName>
</protein>
<name>A0A518CYY6_9BACT</name>
<accession>A0A518CYY6</accession>
<dbReference type="Proteomes" id="UP000319342">
    <property type="component" value="Chromosome"/>
</dbReference>